<gene>
    <name evidence="2" type="ORF">METZ01_LOCUS199186</name>
</gene>
<sequence>MQPSSRHDTTKETEASEANPIGSSTAQTDWKDPPSWLPPTFHALAYRNYVLLWLGQ</sequence>
<feature type="region of interest" description="Disordered" evidence="1">
    <location>
        <begin position="1"/>
        <end position="35"/>
    </location>
</feature>
<protein>
    <submittedName>
        <fullName evidence="2">Uncharacterized protein</fullName>
    </submittedName>
</protein>
<proteinExistence type="predicted"/>
<evidence type="ECO:0000313" key="2">
    <source>
        <dbReference type="EMBL" id="SVB46332.1"/>
    </source>
</evidence>
<evidence type="ECO:0000256" key="1">
    <source>
        <dbReference type="SAM" id="MobiDB-lite"/>
    </source>
</evidence>
<dbReference type="AlphaFoldDB" id="A0A382E7L5"/>
<feature type="compositionally biased region" description="Basic and acidic residues" evidence="1">
    <location>
        <begin position="1"/>
        <end position="14"/>
    </location>
</feature>
<feature type="non-terminal residue" evidence="2">
    <location>
        <position position="56"/>
    </location>
</feature>
<reference evidence="2" key="1">
    <citation type="submission" date="2018-05" db="EMBL/GenBank/DDBJ databases">
        <authorList>
            <person name="Lanie J.A."/>
            <person name="Ng W.-L."/>
            <person name="Kazmierczak K.M."/>
            <person name="Andrzejewski T.M."/>
            <person name="Davidsen T.M."/>
            <person name="Wayne K.J."/>
            <person name="Tettelin H."/>
            <person name="Glass J.I."/>
            <person name="Rusch D."/>
            <person name="Podicherti R."/>
            <person name="Tsui H.-C.T."/>
            <person name="Winkler M.E."/>
        </authorList>
    </citation>
    <scope>NUCLEOTIDE SEQUENCE</scope>
</reference>
<dbReference type="EMBL" id="UINC01042975">
    <property type="protein sequence ID" value="SVB46332.1"/>
    <property type="molecule type" value="Genomic_DNA"/>
</dbReference>
<organism evidence="2">
    <name type="scientific">marine metagenome</name>
    <dbReference type="NCBI Taxonomy" id="408172"/>
    <lineage>
        <taxon>unclassified sequences</taxon>
        <taxon>metagenomes</taxon>
        <taxon>ecological metagenomes</taxon>
    </lineage>
</organism>
<name>A0A382E7L5_9ZZZZ</name>
<accession>A0A382E7L5</accession>